<dbReference type="Proteomes" id="UP000818029">
    <property type="component" value="Chromosome D11"/>
</dbReference>
<accession>A0A1U8L6M2</accession>
<sequence>MSCLKIRLPLAKKVWKSFTSKLQTRLHKLHKSKTIKKLDNTHLQTTILKTTRPSLFLGQHLRNKRRCVLLFGFQHYYVSKNKATAAMPIYIDKLFKEAPLIILVEYIPQQPPEKKKKLVDEVVAEVRTSKELEKQRDDLCDSRSLVLASLMINEIDAKDEQFIASFQAEIERQEIIARHL</sequence>
<reference evidence="1" key="1">
    <citation type="journal article" date="2020" name="Nat. Genet.">
        <title>Genomic diversifications of five Gossypium allopolyploid species and their impact on cotton improvement.</title>
        <authorList>
            <person name="Chen Z.J."/>
            <person name="Sreedasyam A."/>
            <person name="Ando A."/>
            <person name="Song Q."/>
            <person name="De Santiago L.M."/>
            <person name="Hulse-Kemp A.M."/>
            <person name="Ding M."/>
            <person name="Ye W."/>
            <person name="Kirkbride R.C."/>
            <person name="Jenkins J."/>
            <person name="Plott C."/>
            <person name="Lovell J."/>
            <person name="Lin Y.M."/>
            <person name="Vaughn R."/>
            <person name="Liu B."/>
            <person name="Simpson S."/>
            <person name="Scheffler B.E."/>
            <person name="Wen L."/>
            <person name="Saski C.A."/>
            <person name="Grover C.E."/>
            <person name="Hu G."/>
            <person name="Conover J.L."/>
            <person name="Carlson J.W."/>
            <person name="Shu S."/>
            <person name="Boston L.B."/>
            <person name="Williams M."/>
            <person name="Peterson D.G."/>
            <person name="McGee K."/>
            <person name="Jones D.C."/>
            <person name="Wendel J.F."/>
            <person name="Stelly D.M."/>
            <person name="Grimwood J."/>
            <person name="Schmutz J."/>
        </authorList>
    </citation>
    <scope>NUCLEOTIDE SEQUENCE [LARGE SCALE GENOMIC DNA]</scope>
    <source>
        <strain evidence="1">cv. TM-1</strain>
    </source>
</reference>
<evidence type="ECO:0000313" key="1">
    <source>
        <dbReference type="Proteomes" id="UP000818029"/>
    </source>
</evidence>
<dbReference type="RefSeq" id="XP_016709038.1">
    <property type="nucleotide sequence ID" value="XM_016853549.1"/>
</dbReference>
<dbReference type="GeneID" id="107923346"/>
<dbReference type="OMA" id="NTHLQTT"/>
<proteinExistence type="predicted"/>
<reference evidence="2" key="2">
    <citation type="submission" date="2025-08" db="UniProtKB">
        <authorList>
            <consortium name="RefSeq"/>
        </authorList>
    </citation>
    <scope>IDENTIFICATION</scope>
</reference>
<dbReference type="KEGG" id="ghi:107923346"/>
<dbReference type="AlphaFoldDB" id="A0A1U8L6M2"/>
<dbReference type="OrthoDB" id="1536762at2759"/>
<protein>
    <submittedName>
        <fullName evidence="2">Uncharacterized protein</fullName>
    </submittedName>
</protein>
<evidence type="ECO:0000313" key="2">
    <source>
        <dbReference type="RefSeq" id="XP_016709038.1"/>
    </source>
</evidence>
<dbReference type="PaxDb" id="3635-A0A1U8L6M2"/>
<keyword evidence="1" id="KW-1185">Reference proteome</keyword>
<organism evidence="1 2">
    <name type="scientific">Gossypium hirsutum</name>
    <name type="common">Upland cotton</name>
    <name type="synonym">Gossypium mexicanum</name>
    <dbReference type="NCBI Taxonomy" id="3635"/>
    <lineage>
        <taxon>Eukaryota</taxon>
        <taxon>Viridiplantae</taxon>
        <taxon>Streptophyta</taxon>
        <taxon>Embryophyta</taxon>
        <taxon>Tracheophyta</taxon>
        <taxon>Spermatophyta</taxon>
        <taxon>Magnoliopsida</taxon>
        <taxon>eudicotyledons</taxon>
        <taxon>Gunneridae</taxon>
        <taxon>Pentapetalae</taxon>
        <taxon>rosids</taxon>
        <taxon>malvids</taxon>
        <taxon>Malvales</taxon>
        <taxon>Malvaceae</taxon>
        <taxon>Malvoideae</taxon>
        <taxon>Gossypium</taxon>
    </lineage>
</organism>
<name>A0A1U8L6M2_GOSHI</name>
<gene>
    <name evidence="2" type="primary">LOC107923346</name>
</gene>